<name>A0A1X7K544_9MICO</name>
<comment type="similarity">
    <text evidence="1">Belongs to the peptidase S51 family.</text>
</comment>
<evidence type="ECO:0000313" key="6">
    <source>
        <dbReference type="Proteomes" id="UP000193244"/>
    </source>
</evidence>
<dbReference type="InterPro" id="IPR005320">
    <property type="entry name" value="Peptidase_S51"/>
</dbReference>
<gene>
    <name evidence="5" type="ORF">SAMN06296010_2056</name>
</gene>
<evidence type="ECO:0000256" key="2">
    <source>
        <dbReference type="ARBA" id="ARBA00022670"/>
    </source>
</evidence>
<organism evidence="5 6">
    <name type="scientific">Agreia pratensis</name>
    <dbReference type="NCBI Taxonomy" id="150121"/>
    <lineage>
        <taxon>Bacteria</taxon>
        <taxon>Bacillati</taxon>
        <taxon>Actinomycetota</taxon>
        <taxon>Actinomycetes</taxon>
        <taxon>Micrococcales</taxon>
        <taxon>Microbacteriaceae</taxon>
        <taxon>Agreia</taxon>
    </lineage>
</organism>
<evidence type="ECO:0000256" key="4">
    <source>
        <dbReference type="ARBA" id="ARBA00022825"/>
    </source>
</evidence>
<keyword evidence="4" id="KW-0720">Serine protease</keyword>
<dbReference type="SUPFAM" id="SSF52317">
    <property type="entry name" value="Class I glutamine amidotransferase-like"/>
    <property type="match status" value="1"/>
</dbReference>
<dbReference type="GO" id="GO:0008236">
    <property type="term" value="F:serine-type peptidase activity"/>
    <property type="evidence" value="ECO:0007669"/>
    <property type="project" value="UniProtKB-KW"/>
</dbReference>
<evidence type="ECO:0000256" key="1">
    <source>
        <dbReference type="ARBA" id="ARBA00006534"/>
    </source>
</evidence>
<dbReference type="Gene3D" id="3.40.50.880">
    <property type="match status" value="1"/>
</dbReference>
<protein>
    <submittedName>
        <fullName evidence="5">Peptidase family S51</fullName>
    </submittedName>
</protein>
<keyword evidence="6" id="KW-1185">Reference proteome</keyword>
<evidence type="ECO:0000313" key="5">
    <source>
        <dbReference type="EMBL" id="SMG35451.1"/>
    </source>
</evidence>
<dbReference type="OrthoDB" id="3078420at2"/>
<keyword evidence="2" id="KW-0645">Protease</keyword>
<reference evidence="6" key="1">
    <citation type="submission" date="2017-04" db="EMBL/GenBank/DDBJ databases">
        <authorList>
            <person name="Varghese N."/>
            <person name="Submissions S."/>
        </authorList>
    </citation>
    <scope>NUCLEOTIDE SEQUENCE [LARGE SCALE GENOMIC DNA]</scope>
    <source>
        <strain evidence="6">VKM Ac-2510</strain>
    </source>
</reference>
<keyword evidence="3" id="KW-0378">Hydrolase</keyword>
<dbReference type="AlphaFoldDB" id="A0A1X7K544"/>
<evidence type="ECO:0000256" key="3">
    <source>
        <dbReference type="ARBA" id="ARBA00022801"/>
    </source>
</evidence>
<dbReference type="InterPro" id="IPR029062">
    <property type="entry name" value="Class_I_gatase-like"/>
</dbReference>
<accession>A0A1X7K544</accession>
<dbReference type="GO" id="GO:0006508">
    <property type="term" value="P:proteolysis"/>
    <property type="evidence" value="ECO:0007669"/>
    <property type="project" value="UniProtKB-KW"/>
</dbReference>
<dbReference type="Pfam" id="PF03575">
    <property type="entry name" value="Peptidase_S51"/>
    <property type="match status" value="1"/>
</dbReference>
<sequence length="241" mass="24583">MSIHLCGGGWPFDDDGAVFRPFLDEATARATDAGRLDGPRIAIVLVRDGDGPEKFAELSAVFGTLGKIDPIAVLAPEGAPIEESLLADIDGLVVWGGLVPAYRESLQSSFGAIRALVASGVPYFGMSAGAAVVSDGALIGGWKIGDVQVCPVDASQEIEQVTVVEGIGLIDTAIDVHAAQWGTVARLIAATEAAIVDGGLAIDEHTALIVGDGSLHVVGSGSVWSVSRENGTVRVSTIGVG</sequence>
<proteinExistence type="inferred from homology"/>
<dbReference type="STRING" id="150121.SAMN06296010_2056"/>
<dbReference type="Proteomes" id="UP000193244">
    <property type="component" value="Unassembled WGS sequence"/>
</dbReference>
<dbReference type="EMBL" id="FXAY01000003">
    <property type="protein sequence ID" value="SMG35451.1"/>
    <property type="molecule type" value="Genomic_DNA"/>
</dbReference>